<evidence type="ECO:0000256" key="2">
    <source>
        <dbReference type="ARBA" id="ARBA00017647"/>
    </source>
</evidence>
<feature type="domain" description="Ubiquitin-like modifier-activating enzyme Atg7 N-terminal" evidence="8">
    <location>
        <begin position="5"/>
        <end position="325"/>
    </location>
</feature>
<dbReference type="Gene3D" id="3.40.140.100">
    <property type="entry name" value="Ubiquitin-like modifier-activating enzyme ATG7 C-terminal domain"/>
    <property type="match status" value="1"/>
</dbReference>
<evidence type="ECO:0000256" key="3">
    <source>
        <dbReference type="ARBA" id="ARBA00022448"/>
    </source>
</evidence>
<dbReference type="EMBL" id="JAOAOG010000119">
    <property type="protein sequence ID" value="KAJ6247988.1"/>
    <property type="molecule type" value="Genomic_DNA"/>
</dbReference>
<dbReference type="InterPro" id="IPR045886">
    <property type="entry name" value="ThiF/MoeB/HesA"/>
</dbReference>
<comment type="function">
    <text evidence="6">E1-like activating enzyme involved in the 2 ubiquitin-like systems required for autophagy.</text>
</comment>
<keyword evidence="6" id="KW-0963">Cytoplasm</keyword>
<dbReference type="Gene3D" id="3.40.50.720">
    <property type="entry name" value="NAD(P)-binding Rossmann-like Domain"/>
    <property type="match status" value="1"/>
</dbReference>
<evidence type="ECO:0000313" key="10">
    <source>
        <dbReference type="Proteomes" id="UP001150062"/>
    </source>
</evidence>
<comment type="similarity">
    <text evidence="1 6">Belongs to the ATG7 family.</text>
</comment>
<evidence type="ECO:0000313" key="9">
    <source>
        <dbReference type="EMBL" id="KAJ6247988.1"/>
    </source>
</evidence>
<gene>
    <name evidence="9" type="ORF">M0813_18086</name>
</gene>
<organism evidence="9 10">
    <name type="scientific">Anaeramoeba flamelloides</name>
    <dbReference type="NCBI Taxonomy" id="1746091"/>
    <lineage>
        <taxon>Eukaryota</taxon>
        <taxon>Metamonada</taxon>
        <taxon>Anaeramoebidae</taxon>
        <taxon>Anaeramoeba</taxon>
    </lineage>
</organism>
<comment type="subunit">
    <text evidence="6">Homodimer.</text>
</comment>
<accession>A0ABQ8YTP3</accession>
<comment type="subcellular location">
    <subcellularLocation>
        <location evidence="6">Cytoplasm</location>
    </subcellularLocation>
    <subcellularLocation>
        <location evidence="6">Preautophagosomal structure</location>
    </subcellularLocation>
</comment>
<dbReference type="Proteomes" id="UP001150062">
    <property type="component" value="Unassembled WGS sequence"/>
</dbReference>
<keyword evidence="5 6" id="KW-0072">Autophagy</keyword>
<reference evidence="9" key="1">
    <citation type="submission" date="2022-08" db="EMBL/GenBank/DDBJ databases">
        <title>Novel sulfate-reducing endosymbionts in the free-living metamonad Anaeramoeba.</title>
        <authorList>
            <person name="Jerlstrom-Hultqvist J."/>
            <person name="Cepicka I."/>
            <person name="Gallot-Lavallee L."/>
            <person name="Salas-Leiva D."/>
            <person name="Curtis B.A."/>
            <person name="Zahonova K."/>
            <person name="Pipaliya S."/>
            <person name="Dacks J."/>
            <person name="Roger A.J."/>
        </authorList>
    </citation>
    <scope>NUCLEOTIDE SEQUENCE</scope>
    <source>
        <strain evidence="9">Schooner1</strain>
    </source>
</reference>
<dbReference type="InterPro" id="IPR000594">
    <property type="entry name" value="ThiF_NAD_FAD-bd"/>
</dbReference>
<dbReference type="InterPro" id="IPR042523">
    <property type="entry name" value="Atg7_N_2"/>
</dbReference>
<keyword evidence="3 6" id="KW-0813">Transport</keyword>
<evidence type="ECO:0000256" key="4">
    <source>
        <dbReference type="ARBA" id="ARBA00022927"/>
    </source>
</evidence>
<dbReference type="InterPro" id="IPR035985">
    <property type="entry name" value="Ubiquitin-activating_enz"/>
</dbReference>
<dbReference type="InterPro" id="IPR032197">
    <property type="entry name" value="Atg7_N"/>
</dbReference>
<dbReference type="SUPFAM" id="SSF69572">
    <property type="entry name" value="Activating enzymes of the ubiquitin-like proteins"/>
    <property type="match status" value="1"/>
</dbReference>
<dbReference type="Gene3D" id="3.40.140.70">
    <property type="entry name" value="Ubiquitin-like modifier-activating enzyme ATG7 N-terminal domain"/>
    <property type="match status" value="1"/>
</dbReference>
<sequence length="721" mass="81594">MSQIVKFQNLSSFVEPSYWYKLTKFKLGEWKLDDSPKPMTGIYKTGYTKGLPSQIIISGDSLNENTKEPLPLTYRVNGTLYNSNTLTQFKKMDRKAIFKSTVEKIWKNIASGEAIKNPDLLSEFFSTSFANLKKYIFYYWFSFPALILKASNGSQVTYAKPSASLSTVLNETQMGKLREEQTKRKASAFIVIIDKEGNLATAPLADFEKLYVETENVEEKPQMFVAFTDPSSHSKAPSWLIRNLFVNLIVNFPQLSGKNLPMIAYREDPVKQSLEPSLCFTVKFPVIDNIEQLISSDKCPFKATGWEKDKKGKLRPRVVDLSASMSPNKLAESSVDLNLQLMRWRVIPSLDLEKMKSTKCLLFGAGTLGCAVSRALLAWGFRHITLIDNGNVSFSNPVRQWLYDFEDCLEGGKKKATTAAAKLKKIFPSAITKGEVLTIPMPGHPAPEKALPEIEKAITRIEELVDEHDVIFLLTDSRESRWLPTVICGAKGKPILNLALGFDGYVVIRHGLPVKKMEKEPEHVIERRKQKKIVTDEDLWEFDPIGKMSHGCYFCNDIIAPTDSLTDRSLDMQCTVTKPACSPLCAAQAVEILVNILHHPLGWYAKADTKKTSHSRQSKLGLCPHTIRGFISNFDSMLIDGKSFEKCTACSEIVRKAYLEKGFEFLKLVFNDPQYLEKLTGLDLLQKQTLELIEDWDIDEDEKTEKKEINKDDDLDDFTFI</sequence>
<dbReference type="PANTHER" id="PTHR10953:SF3">
    <property type="entry name" value="UBIQUITIN-LIKE MODIFIER-ACTIVATING ENZYME ATG7"/>
    <property type="match status" value="1"/>
</dbReference>
<name>A0ABQ8YTP3_9EUKA</name>
<dbReference type="PANTHER" id="PTHR10953">
    <property type="entry name" value="UBIQUITIN-ACTIVATING ENZYME E1"/>
    <property type="match status" value="1"/>
</dbReference>
<feature type="domain" description="THIF-type NAD/FAD binding fold" evidence="7">
    <location>
        <begin position="340"/>
        <end position="600"/>
    </location>
</feature>
<keyword evidence="10" id="KW-1185">Reference proteome</keyword>
<protein>
    <recommendedName>
        <fullName evidence="2 6">Ubiquitin-like modifier-activating enzyme ATG7</fullName>
    </recommendedName>
    <alternativeName>
        <fullName evidence="6">Autophagy-related protein 7</fullName>
    </alternativeName>
</protein>
<evidence type="ECO:0000256" key="5">
    <source>
        <dbReference type="ARBA" id="ARBA00023006"/>
    </source>
</evidence>
<comment type="caution">
    <text evidence="9">The sequence shown here is derived from an EMBL/GenBank/DDBJ whole genome shotgun (WGS) entry which is preliminary data.</text>
</comment>
<keyword evidence="4 6" id="KW-0653">Protein transport</keyword>
<evidence type="ECO:0000256" key="6">
    <source>
        <dbReference type="RuleBase" id="RU366022"/>
    </source>
</evidence>
<dbReference type="InterPro" id="IPR042522">
    <property type="entry name" value="Atg7_N_1"/>
</dbReference>
<evidence type="ECO:0000259" key="8">
    <source>
        <dbReference type="Pfam" id="PF16420"/>
    </source>
</evidence>
<evidence type="ECO:0000259" key="7">
    <source>
        <dbReference type="Pfam" id="PF00899"/>
    </source>
</evidence>
<dbReference type="Pfam" id="PF00899">
    <property type="entry name" value="ThiF"/>
    <property type="match status" value="1"/>
</dbReference>
<evidence type="ECO:0000256" key="1">
    <source>
        <dbReference type="ARBA" id="ARBA00010931"/>
    </source>
</evidence>
<dbReference type="NCBIfam" id="TIGR01381">
    <property type="entry name" value="E1_like_apg7"/>
    <property type="match status" value="1"/>
</dbReference>
<keyword evidence="6" id="KW-0833">Ubl conjugation pathway</keyword>
<dbReference type="Pfam" id="PF16420">
    <property type="entry name" value="ATG7_N"/>
    <property type="match status" value="1"/>
</dbReference>
<proteinExistence type="inferred from homology"/>
<dbReference type="InterPro" id="IPR006285">
    <property type="entry name" value="Atg7"/>
</dbReference>